<comment type="caution">
    <text evidence="1">The sequence shown here is derived from an EMBL/GenBank/DDBJ whole genome shotgun (WGS) entry which is preliminary data.</text>
</comment>
<dbReference type="Proteomes" id="UP000789759">
    <property type="component" value="Unassembled WGS sequence"/>
</dbReference>
<evidence type="ECO:0000313" key="1">
    <source>
        <dbReference type="EMBL" id="CAG8522255.1"/>
    </source>
</evidence>
<organism evidence="1 2">
    <name type="scientific">Cetraspora pellucida</name>
    <dbReference type="NCBI Taxonomy" id="1433469"/>
    <lineage>
        <taxon>Eukaryota</taxon>
        <taxon>Fungi</taxon>
        <taxon>Fungi incertae sedis</taxon>
        <taxon>Mucoromycota</taxon>
        <taxon>Glomeromycotina</taxon>
        <taxon>Glomeromycetes</taxon>
        <taxon>Diversisporales</taxon>
        <taxon>Gigasporaceae</taxon>
        <taxon>Cetraspora</taxon>
    </lineage>
</organism>
<dbReference type="AlphaFoldDB" id="A0A9N9FBC0"/>
<accession>A0A9N9FBC0</accession>
<proteinExistence type="predicted"/>
<reference evidence="1" key="1">
    <citation type="submission" date="2021-06" db="EMBL/GenBank/DDBJ databases">
        <authorList>
            <person name="Kallberg Y."/>
            <person name="Tangrot J."/>
            <person name="Rosling A."/>
        </authorList>
    </citation>
    <scope>NUCLEOTIDE SEQUENCE</scope>
    <source>
        <strain evidence="1">FL966</strain>
    </source>
</reference>
<gene>
    <name evidence="1" type="ORF">CPELLU_LOCUS3443</name>
</gene>
<evidence type="ECO:0000313" key="2">
    <source>
        <dbReference type="Proteomes" id="UP000789759"/>
    </source>
</evidence>
<dbReference type="EMBL" id="CAJVQA010001682">
    <property type="protein sequence ID" value="CAG8522255.1"/>
    <property type="molecule type" value="Genomic_DNA"/>
</dbReference>
<keyword evidence="2" id="KW-1185">Reference proteome</keyword>
<name>A0A9N9FBC0_9GLOM</name>
<protein>
    <submittedName>
        <fullName evidence="1">24502_t:CDS:1</fullName>
    </submittedName>
</protein>
<sequence>MLRIVSKTALKSHELVKRQLAISNENIIIIDSSEDEDVNTNQDIFVKNDKKVLIFAPNQ</sequence>